<dbReference type="Pfam" id="PF00419">
    <property type="entry name" value="Fimbrial"/>
    <property type="match status" value="1"/>
</dbReference>
<evidence type="ECO:0000256" key="1">
    <source>
        <dbReference type="SAM" id="SignalP"/>
    </source>
</evidence>
<dbReference type="InterPro" id="IPR008966">
    <property type="entry name" value="Adhesion_dom_sf"/>
</dbReference>
<gene>
    <name evidence="3" type="ORF">ACFFJ3_20380</name>
</gene>
<dbReference type="InterPro" id="IPR036937">
    <property type="entry name" value="Adhesion_dom_fimbrial_sf"/>
</dbReference>
<evidence type="ECO:0000313" key="4">
    <source>
        <dbReference type="Proteomes" id="UP001589792"/>
    </source>
</evidence>
<dbReference type="Gene3D" id="2.60.40.1090">
    <property type="entry name" value="Fimbrial-type adhesion domain"/>
    <property type="match status" value="1"/>
</dbReference>
<keyword evidence="4" id="KW-1185">Reference proteome</keyword>
<protein>
    <submittedName>
        <fullName evidence="3">Fimbrial protein</fullName>
    </submittedName>
</protein>
<organism evidence="3 4">
    <name type="scientific">Serratia aquatilis</name>
    <dbReference type="NCBI Taxonomy" id="1737515"/>
    <lineage>
        <taxon>Bacteria</taxon>
        <taxon>Pseudomonadati</taxon>
        <taxon>Pseudomonadota</taxon>
        <taxon>Gammaproteobacteria</taxon>
        <taxon>Enterobacterales</taxon>
        <taxon>Yersiniaceae</taxon>
        <taxon>Serratia</taxon>
    </lineage>
</organism>
<dbReference type="EMBL" id="JBHLXG010000026">
    <property type="protein sequence ID" value="MFC0228822.1"/>
    <property type="molecule type" value="Genomic_DNA"/>
</dbReference>
<keyword evidence="1" id="KW-0732">Signal</keyword>
<evidence type="ECO:0000259" key="2">
    <source>
        <dbReference type="Pfam" id="PF00419"/>
    </source>
</evidence>
<sequence length="158" mass="16768">MRNNAVALVLCLCLRLLNGEAQAVQVNFSGTVVESLPCSINNNQLIEVDFGDGVIIRNLDMTHYRKTVPYQIVCSAPGAVRLSVTGTPTHFDSAAIQTNAMGLGIHLELAGVAFTLNTPRSIDLGNLPTLIAVPVADPVQPPSPGNFTARATLLADYQ</sequence>
<feature type="signal peptide" evidence="1">
    <location>
        <begin position="1"/>
        <end position="23"/>
    </location>
</feature>
<feature type="domain" description="Fimbrial-type adhesion" evidence="2">
    <location>
        <begin position="27"/>
        <end position="158"/>
    </location>
</feature>
<name>A0ABV6EIK5_9GAMM</name>
<comment type="caution">
    <text evidence="3">The sequence shown here is derived from an EMBL/GenBank/DDBJ whole genome shotgun (WGS) entry which is preliminary data.</text>
</comment>
<dbReference type="Proteomes" id="UP001589792">
    <property type="component" value="Unassembled WGS sequence"/>
</dbReference>
<dbReference type="RefSeq" id="WP_380678879.1">
    <property type="nucleotide sequence ID" value="NZ_CP173186.1"/>
</dbReference>
<accession>A0ABV6EIK5</accession>
<evidence type="ECO:0000313" key="3">
    <source>
        <dbReference type="EMBL" id="MFC0228822.1"/>
    </source>
</evidence>
<proteinExistence type="predicted"/>
<reference evidence="3 4" key="1">
    <citation type="submission" date="2024-09" db="EMBL/GenBank/DDBJ databases">
        <authorList>
            <person name="Sun Q."/>
            <person name="Mori K."/>
        </authorList>
    </citation>
    <scope>NUCLEOTIDE SEQUENCE [LARGE SCALE GENOMIC DNA]</scope>
    <source>
        <strain evidence="3 4">CCM 8626</strain>
    </source>
</reference>
<feature type="chain" id="PRO_5047184272" evidence="1">
    <location>
        <begin position="24"/>
        <end position="158"/>
    </location>
</feature>
<dbReference type="InterPro" id="IPR000259">
    <property type="entry name" value="Adhesion_dom_fimbrial"/>
</dbReference>
<dbReference type="SUPFAM" id="SSF49401">
    <property type="entry name" value="Bacterial adhesins"/>
    <property type="match status" value="1"/>
</dbReference>